<sequence>MTDPLAELAAVVAERHALDPADFAARVRRQLARRMARGRIPFKVCPACGEALPALSFAEDISKGDGLKVVCRECDAARQAERRSASPSPGA</sequence>
<gene>
    <name evidence="1" type="ORF">GA0070618_6632</name>
</gene>
<accession>A0A1C5AB48</accession>
<protein>
    <submittedName>
        <fullName evidence="1">Uncharacterized protein</fullName>
    </submittedName>
</protein>
<dbReference type="RefSeq" id="WP_088985120.1">
    <property type="nucleotide sequence ID" value="NZ_LT607413.1"/>
</dbReference>
<dbReference type="AlphaFoldDB" id="A0A1C5AB48"/>
<dbReference type="EMBL" id="LT607413">
    <property type="protein sequence ID" value="SCF42244.1"/>
    <property type="molecule type" value="Genomic_DNA"/>
</dbReference>
<keyword evidence="2" id="KW-1185">Reference proteome</keyword>
<dbReference type="Proteomes" id="UP000198253">
    <property type="component" value="Chromosome I"/>
</dbReference>
<evidence type="ECO:0000313" key="1">
    <source>
        <dbReference type="EMBL" id="SCF42244.1"/>
    </source>
</evidence>
<dbReference type="InParanoid" id="A0A1C5AB48"/>
<name>A0A1C5AB48_MICEC</name>
<evidence type="ECO:0000313" key="2">
    <source>
        <dbReference type="Proteomes" id="UP000198253"/>
    </source>
</evidence>
<reference evidence="2" key="1">
    <citation type="submission" date="2016-06" db="EMBL/GenBank/DDBJ databases">
        <authorList>
            <person name="Varghese N."/>
            <person name="Submissions Spin"/>
        </authorList>
    </citation>
    <scope>NUCLEOTIDE SEQUENCE [LARGE SCALE GENOMIC DNA]</scope>
    <source>
        <strain evidence="2">DSM 43816</strain>
    </source>
</reference>
<proteinExistence type="predicted"/>
<organism evidence="1 2">
    <name type="scientific">Micromonospora echinospora</name>
    <name type="common">Micromonospora purpurea</name>
    <dbReference type="NCBI Taxonomy" id="1877"/>
    <lineage>
        <taxon>Bacteria</taxon>
        <taxon>Bacillati</taxon>
        <taxon>Actinomycetota</taxon>
        <taxon>Actinomycetes</taxon>
        <taxon>Micromonosporales</taxon>
        <taxon>Micromonosporaceae</taxon>
        <taxon>Micromonospora</taxon>
    </lineage>
</organism>